<proteinExistence type="predicted"/>
<comment type="caution">
    <text evidence="1">The sequence shown here is derived from an EMBL/GenBank/DDBJ whole genome shotgun (WGS) entry which is preliminary data.</text>
</comment>
<dbReference type="RefSeq" id="WP_260976825.1">
    <property type="nucleotide sequence ID" value="NZ_JAOANI010000020.1"/>
</dbReference>
<protein>
    <submittedName>
        <fullName evidence="1">Uncharacterized protein</fullName>
    </submittedName>
</protein>
<gene>
    <name evidence="1" type="ORF">NYR02_13160</name>
</gene>
<name>A0A9X2WGD9_9GAMM</name>
<keyword evidence="2" id="KW-1185">Reference proteome</keyword>
<dbReference type="AlphaFoldDB" id="A0A9X2WGD9"/>
<dbReference type="EMBL" id="JAOANI010000020">
    <property type="protein sequence ID" value="MCT7359962.1"/>
    <property type="molecule type" value="Genomic_DNA"/>
</dbReference>
<reference evidence="1" key="2">
    <citation type="submission" date="2022-08" db="EMBL/GenBank/DDBJ databases">
        <authorList>
            <person name="Dong C."/>
        </authorList>
    </citation>
    <scope>NUCLEOTIDE SEQUENCE</scope>
    <source>
        <strain evidence="1">59MF3M-4</strain>
    </source>
</reference>
<sequence>MSEQEKKNAGHSAGEWRHLYFTGISRVPPQDISLSNEQMQALLSMANAPAAISCPRAIDPQYLINEKGTTPWLALYALLATRDPQALTAVAEGQSAIQVPAEFLGGTFHSHVNWPAEMLTRYDLNLDGFYLFAIPFLLHRDAPAVTDLSQSAKSPDGQLEIFNIQEFRDEFPEQCLLEFGMLVKFIQTKRPDIVAAQPS</sequence>
<dbReference type="Proteomes" id="UP001147830">
    <property type="component" value="Unassembled WGS sequence"/>
</dbReference>
<evidence type="ECO:0000313" key="1">
    <source>
        <dbReference type="EMBL" id="MCT7359962.1"/>
    </source>
</evidence>
<accession>A0A9X2WGD9</accession>
<organism evidence="1 2">
    <name type="scientific">Thalassolituus pacificus</name>
    <dbReference type="NCBI Taxonomy" id="2975440"/>
    <lineage>
        <taxon>Bacteria</taxon>
        <taxon>Pseudomonadati</taxon>
        <taxon>Pseudomonadota</taxon>
        <taxon>Gammaproteobacteria</taxon>
        <taxon>Oceanospirillales</taxon>
        <taxon>Oceanospirillaceae</taxon>
        <taxon>Thalassolituus</taxon>
    </lineage>
</organism>
<evidence type="ECO:0000313" key="2">
    <source>
        <dbReference type="Proteomes" id="UP001147830"/>
    </source>
</evidence>
<reference evidence="1" key="1">
    <citation type="journal article" date="2022" name="Front. Microbiol.">
        <title>Genome-based taxonomic rearrangement of Oceanobacter-related bacteria including the description of Thalassolituus hydrocarbonoclasticus sp. nov. and Thalassolituus pacificus sp. nov. and emended description of the genus Thalassolituus.</title>
        <authorList>
            <person name="Dong C."/>
            <person name="Wei L."/>
            <person name="Wang J."/>
            <person name="Lai Q."/>
            <person name="Huang Z."/>
            <person name="Shao Z."/>
        </authorList>
    </citation>
    <scope>NUCLEOTIDE SEQUENCE</scope>
    <source>
        <strain evidence="1">59MF3M-4</strain>
    </source>
</reference>